<sequence>MTTVKVNGHTWSTHSGKSKDKVVEAPVIHNEGKLEPPNKYRSLNVFTVFYMLINNFLRSIKILDKNQTITELILYYINHSILLMVFFIMSIYKNFLWIYRKIVLKSLNVTYYPNKSPHIIRDDVNKLNKIPKRLSCILNFKDEDDENGGIDGLIFDISELVAWSVSAGIAELNIYEYNGIINTYNGELNRYINKNLKNYFGTEYIPNITIKIPHVGQIMVNDASKPVDLTVNLLSAIDGKPTIVELTKTMSELAVNKELKIEDITIDLINEELIELVGNEPDLLIIFNPNLDLQDYPPWHIRLTEFYWEYDNKDVTYAVFIRALQNYAKSKVNVGK</sequence>
<dbReference type="EMBL" id="CALSDN010000002">
    <property type="protein sequence ID" value="CAH6719219.1"/>
    <property type="molecule type" value="Genomic_DNA"/>
</dbReference>
<gene>
    <name evidence="1" type="ORF">CLIB1444_02S03576</name>
</gene>
<evidence type="ECO:0000313" key="1">
    <source>
        <dbReference type="EMBL" id="CAH6719219.1"/>
    </source>
</evidence>
<protein>
    <submittedName>
        <fullName evidence="1">Dehydrodolichyl diphosphate synthase complex subunit Nus1p</fullName>
    </submittedName>
</protein>
<proteinExistence type="predicted"/>
<dbReference type="Proteomes" id="UP001152531">
    <property type="component" value="Unassembled WGS sequence"/>
</dbReference>
<reference evidence="1" key="1">
    <citation type="submission" date="2022-06" db="EMBL/GenBank/DDBJ databases">
        <authorList>
            <person name="Legras J.-L."/>
            <person name="Devillers H."/>
            <person name="Grondin C."/>
        </authorList>
    </citation>
    <scope>NUCLEOTIDE SEQUENCE</scope>
    <source>
        <strain evidence="1">CLIB 1444</strain>
    </source>
</reference>
<comment type="caution">
    <text evidence="1">The sequence shown here is derived from an EMBL/GenBank/DDBJ whole genome shotgun (WGS) entry which is preliminary data.</text>
</comment>
<accession>A0ACA9Y3J7</accession>
<name>A0ACA9Y3J7_9ASCO</name>
<organism evidence="1 2">
    <name type="scientific">[Candida] jaroonii</name>
    <dbReference type="NCBI Taxonomy" id="467808"/>
    <lineage>
        <taxon>Eukaryota</taxon>
        <taxon>Fungi</taxon>
        <taxon>Dikarya</taxon>
        <taxon>Ascomycota</taxon>
        <taxon>Saccharomycotina</taxon>
        <taxon>Pichiomycetes</taxon>
        <taxon>Debaryomycetaceae</taxon>
        <taxon>Yamadazyma</taxon>
    </lineage>
</organism>
<evidence type="ECO:0000313" key="2">
    <source>
        <dbReference type="Proteomes" id="UP001152531"/>
    </source>
</evidence>
<keyword evidence="2" id="KW-1185">Reference proteome</keyword>